<evidence type="ECO:0008006" key="4">
    <source>
        <dbReference type="Google" id="ProtNLM"/>
    </source>
</evidence>
<reference evidence="2 3" key="1">
    <citation type="submission" date="2019-09" db="EMBL/GenBank/DDBJ databases">
        <title>YIM 132548 draft genome.</title>
        <authorList>
            <person name="Jiang L."/>
        </authorList>
    </citation>
    <scope>NUCLEOTIDE SEQUENCE [LARGE SCALE GENOMIC DNA]</scope>
    <source>
        <strain evidence="2 3">YIM 132548</strain>
    </source>
</reference>
<dbReference type="AlphaFoldDB" id="A0A6N6MNL4"/>
<evidence type="ECO:0000256" key="1">
    <source>
        <dbReference type="SAM" id="SignalP"/>
    </source>
</evidence>
<feature type="signal peptide" evidence="1">
    <location>
        <begin position="1"/>
        <end position="20"/>
    </location>
</feature>
<comment type="caution">
    <text evidence="2">The sequence shown here is derived from an EMBL/GenBank/DDBJ whole genome shotgun (WGS) entry which is preliminary data.</text>
</comment>
<feature type="chain" id="PRO_5026928694" description="DUF697 domain-containing protein" evidence="1">
    <location>
        <begin position="21"/>
        <end position="181"/>
    </location>
</feature>
<evidence type="ECO:0000313" key="2">
    <source>
        <dbReference type="EMBL" id="KAB1072873.1"/>
    </source>
</evidence>
<keyword evidence="1" id="KW-0732">Signal</keyword>
<protein>
    <recommendedName>
        <fullName evidence="4">DUF697 domain-containing protein</fullName>
    </recommendedName>
</protein>
<dbReference type="EMBL" id="VZZJ01000011">
    <property type="protein sequence ID" value="KAB1072873.1"/>
    <property type="molecule type" value="Genomic_DNA"/>
</dbReference>
<sequence>MLAASGLSLAALLAPAAARAAAGNPGAGDPGAVALPWGDALAALAQGLGSALVPLAAGAAAAALARMAGPLRVLVTTTLVERLVRNVGDYALNAVSGAVKGRTLSVPLGSAVIAAAVQRAVDQAPAWLLREAGGLEGLAEKVFRSLRLEASADAGNTLRPGIAAARARSARPPAGGHEPAA</sequence>
<gene>
    <name evidence="2" type="ORF">F6X51_14650</name>
</gene>
<evidence type="ECO:0000313" key="3">
    <source>
        <dbReference type="Proteomes" id="UP000441523"/>
    </source>
</evidence>
<name>A0A6N6MNL4_9HYPH</name>
<dbReference type="Proteomes" id="UP000441523">
    <property type="component" value="Unassembled WGS sequence"/>
</dbReference>
<proteinExistence type="predicted"/>
<organism evidence="2 3">
    <name type="scientific">Methylobacterium planeticum</name>
    <dbReference type="NCBI Taxonomy" id="2615211"/>
    <lineage>
        <taxon>Bacteria</taxon>
        <taxon>Pseudomonadati</taxon>
        <taxon>Pseudomonadota</taxon>
        <taxon>Alphaproteobacteria</taxon>
        <taxon>Hyphomicrobiales</taxon>
        <taxon>Methylobacteriaceae</taxon>
        <taxon>Methylobacterium</taxon>
    </lineage>
</organism>
<accession>A0A6N6MNL4</accession>
<keyword evidence="3" id="KW-1185">Reference proteome</keyword>